<dbReference type="SUPFAM" id="SSF57440">
    <property type="entry name" value="Kringle-like"/>
    <property type="match status" value="1"/>
</dbReference>
<dbReference type="InterPro" id="IPR055401">
    <property type="entry name" value="CEMIP_beta-hel_dom"/>
</dbReference>
<dbReference type="Pfam" id="PF10162">
    <property type="entry name" value="G8"/>
    <property type="match status" value="2"/>
</dbReference>
<dbReference type="SMART" id="SM00059">
    <property type="entry name" value="FN2"/>
    <property type="match status" value="1"/>
</dbReference>
<evidence type="ECO:0000256" key="11">
    <source>
        <dbReference type="ARBA" id="ARBA00023180"/>
    </source>
</evidence>
<keyword evidence="9" id="KW-0472">Membrane</keyword>
<dbReference type="InterPro" id="IPR013806">
    <property type="entry name" value="Kringle-like"/>
</dbReference>
<feature type="signal peptide" evidence="14">
    <location>
        <begin position="1"/>
        <end position="20"/>
    </location>
</feature>
<keyword evidence="6 14" id="KW-0732">Signal</keyword>
<dbReference type="InterPro" id="IPR011050">
    <property type="entry name" value="Pectin_lyase_fold/virulence"/>
</dbReference>
<dbReference type="OrthoDB" id="120976at2759"/>
<evidence type="ECO:0000256" key="12">
    <source>
        <dbReference type="ARBA" id="ARBA00023273"/>
    </source>
</evidence>
<feature type="domain" description="G8" evidence="16">
    <location>
        <begin position="2191"/>
        <end position="2312"/>
    </location>
</feature>
<evidence type="ECO:0000256" key="1">
    <source>
        <dbReference type="ARBA" id="ARBA00004167"/>
    </source>
</evidence>
<keyword evidence="4" id="KW-1003">Cell membrane</keyword>
<evidence type="ECO:0000256" key="2">
    <source>
        <dbReference type="ARBA" id="ARBA00004236"/>
    </source>
</evidence>
<dbReference type="SMART" id="SM01225">
    <property type="entry name" value="G8"/>
    <property type="match status" value="2"/>
</dbReference>
<dbReference type="CDD" id="cd00102">
    <property type="entry name" value="IPT"/>
    <property type="match status" value="2"/>
</dbReference>
<gene>
    <name evidence="17" type="ORF">OXX778_LOCUS4191</name>
</gene>
<keyword evidence="7" id="KW-0677">Repeat</keyword>
<dbReference type="PROSITE" id="PS51484">
    <property type="entry name" value="G8"/>
    <property type="match status" value="2"/>
</dbReference>
<evidence type="ECO:0000259" key="16">
    <source>
        <dbReference type="PROSITE" id="PS51484"/>
    </source>
</evidence>
<dbReference type="EMBL" id="CAJNOC010000401">
    <property type="protein sequence ID" value="CAF0756351.1"/>
    <property type="molecule type" value="Genomic_DNA"/>
</dbReference>
<evidence type="ECO:0000256" key="13">
    <source>
        <dbReference type="PROSITE-ProRule" id="PRU00479"/>
    </source>
</evidence>
<evidence type="ECO:0000259" key="15">
    <source>
        <dbReference type="PROSITE" id="PS51092"/>
    </source>
</evidence>
<keyword evidence="18" id="KW-1185">Reference proteome</keyword>
<evidence type="ECO:0000256" key="10">
    <source>
        <dbReference type="ARBA" id="ARBA00023157"/>
    </source>
</evidence>
<dbReference type="GO" id="GO:0005886">
    <property type="term" value="C:plasma membrane"/>
    <property type="evidence" value="ECO:0007669"/>
    <property type="project" value="UniProtKB-SubCell"/>
</dbReference>
<dbReference type="SMART" id="SM00429">
    <property type="entry name" value="IPT"/>
    <property type="match status" value="9"/>
</dbReference>
<evidence type="ECO:0000256" key="3">
    <source>
        <dbReference type="ARBA" id="ARBA00004316"/>
    </source>
</evidence>
<dbReference type="InterPro" id="IPR052387">
    <property type="entry name" value="Fibrocystin"/>
</dbReference>
<keyword evidence="8" id="KW-1133">Transmembrane helix</keyword>
<feature type="domain" description="Fibronectin type-II" evidence="15">
    <location>
        <begin position="1494"/>
        <end position="1538"/>
    </location>
</feature>
<name>A0A813PKH4_9BILA</name>
<dbReference type="InterPro" id="IPR012334">
    <property type="entry name" value="Pectin_lyas_fold"/>
</dbReference>
<keyword evidence="12" id="KW-0966">Cell projection</keyword>
<evidence type="ECO:0000256" key="8">
    <source>
        <dbReference type="ARBA" id="ARBA00022989"/>
    </source>
</evidence>
<evidence type="ECO:0000256" key="14">
    <source>
        <dbReference type="SAM" id="SignalP"/>
    </source>
</evidence>
<evidence type="ECO:0000256" key="7">
    <source>
        <dbReference type="ARBA" id="ARBA00022737"/>
    </source>
</evidence>
<evidence type="ECO:0000256" key="9">
    <source>
        <dbReference type="ARBA" id="ARBA00023136"/>
    </source>
</evidence>
<comment type="subcellular location">
    <subcellularLocation>
        <location evidence="2">Cell membrane</location>
    </subcellularLocation>
    <subcellularLocation>
        <location evidence="3">Cell projection</location>
    </subcellularLocation>
    <subcellularLocation>
        <location evidence="1">Membrane</location>
        <topology evidence="1">Single-pass membrane protein</topology>
    </subcellularLocation>
</comment>
<dbReference type="Proteomes" id="UP000663879">
    <property type="component" value="Unassembled WGS sequence"/>
</dbReference>
<keyword evidence="5" id="KW-0812">Transmembrane</keyword>
<comment type="caution">
    <text evidence="13">Lacks conserved residue(s) required for the propagation of feature annotation.</text>
</comment>
<dbReference type="Pfam" id="PF24606">
    <property type="entry name" value="CEMIP_beta-hel"/>
    <property type="match status" value="2"/>
</dbReference>
<dbReference type="InterPro" id="IPR002909">
    <property type="entry name" value="IPT_dom"/>
</dbReference>
<dbReference type="InterPro" id="IPR013783">
    <property type="entry name" value="Ig-like_fold"/>
</dbReference>
<dbReference type="InterPro" id="IPR019316">
    <property type="entry name" value="G8_domain"/>
</dbReference>
<dbReference type="Gene3D" id="2.10.10.10">
    <property type="entry name" value="Fibronectin, type II, collagen-binding"/>
    <property type="match status" value="1"/>
</dbReference>
<dbReference type="Gene3D" id="2.60.40.10">
    <property type="entry name" value="Immunoglobulins"/>
    <property type="match status" value="13"/>
</dbReference>
<dbReference type="SUPFAM" id="SSF81296">
    <property type="entry name" value="E set domains"/>
    <property type="match status" value="13"/>
</dbReference>
<dbReference type="SUPFAM" id="SSF56988">
    <property type="entry name" value="Anthrax protective antigen"/>
    <property type="match status" value="1"/>
</dbReference>
<dbReference type="CDD" id="cd00603">
    <property type="entry name" value="IPT_PCSR"/>
    <property type="match status" value="10"/>
</dbReference>
<feature type="domain" description="G8" evidence="16">
    <location>
        <begin position="3049"/>
        <end position="3179"/>
    </location>
</feature>
<dbReference type="SUPFAM" id="SSF51126">
    <property type="entry name" value="Pectin lyase-like"/>
    <property type="match status" value="2"/>
</dbReference>
<dbReference type="InterPro" id="IPR006626">
    <property type="entry name" value="PbH1"/>
</dbReference>
<proteinExistence type="predicted"/>
<dbReference type="Pfam" id="PF01833">
    <property type="entry name" value="TIG"/>
    <property type="match status" value="13"/>
</dbReference>
<dbReference type="PANTHER" id="PTHR46769:SF2">
    <property type="entry name" value="FIBROCYSTIN-L ISOFORM 2 PRECURSOR-RELATED"/>
    <property type="match status" value="1"/>
</dbReference>
<reference evidence="17" key="1">
    <citation type="submission" date="2021-02" db="EMBL/GenBank/DDBJ databases">
        <authorList>
            <person name="Nowell W R."/>
        </authorList>
    </citation>
    <scope>NUCLEOTIDE SEQUENCE</scope>
    <source>
        <strain evidence="17">Ploen Becks lab</strain>
    </source>
</reference>
<dbReference type="InterPro" id="IPR014756">
    <property type="entry name" value="Ig_E-set"/>
</dbReference>
<evidence type="ECO:0000313" key="17">
    <source>
        <dbReference type="EMBL" id="CAF0756351.1"/>
    </source>
</evidence>
<evidence type="ECO:0000256" key="5">
    <source>
        <dbReference type="ARBA" id="ARBA00022692"/>
    </source>
</evidence>
<feature type="chain" id="PRO_5032969114" description="Fibrocystin-L" evidence="14">
    <location>
        <begin position="21"/>
        <end position="4470"/>
    </location>
</feature>
<evidence type="ECO:0000256" key="4">
    <source>
        <dbReference type="ARBA" id="ARBA00022475"/>
    </source>
</evidence>
<dbReference type="SMART" id="SM00710">
    <property type="entry name" value="PbH1"/>
    <property type="match status" value="8"/>
</dbReference>
<dbReference type="PROSITE" id="PS51092">
    <property type="entry name" value="FN2_2"/>
    <property type="match status" value="1"/>
</dbReference>
<keyword evidence="11" id="KW-0325">Glycoprotein</keyword>
<evidence type="ECO:0000313" key="18">
    <source>
        <dbReference type="Proteomes" id="UP000663879"/>
    </source>
</evidence>
<sequence>MKRQKIWLFIFLSLLKSSLQQTCVNTWEADLGNPNIILCPVATASGEFCAFPFNFNGAEYKTCQINNPGNTEKIPQCFTPSRTWSNCILPTNAVITSVTTRKNGGASTNGVSLNGGTLIWITGRRFAMNTFSFAPTSSTSNQVYLTTATNSYSCEIHPDKVTSTQITCYAPAMLAGKYLVRVFVNGELIPLYQYENDAFVIASDSNTPKINSFLPMSGVPGTLITINGDFKTSCYTRDEDGCSDDSGARISRIYFGGQICNLIDPSTNALYQPISQTSLKCKLEGSEINFFNGSVLVSEQYGRSLTSRNAYLVSPDEKFYNFRTYPEIKSLTPSNGSVEGGTYLTIIGSHFYHDEYLKADIKIAGTDCQVVSYEKNNGNDSKLVCLTSNKPVDSTDHIGGRGITLIRQNTLTTEANIETAQPLASATITVLDKASYTSPSGDVTIWLRGYFIPSKTSNYKFEITGNSYGALFISNDETSQSKSLLFKFGATGSKVGTKNLEGGNKYYIEAVSSRQGGSLSIAINAIMLDTYLTDSVSNLVTNEIQEIEINSTLIPESYVISIPAPGTINTLAEIQEITLNSSSKSPFVLSFDGAHTTPLDFDSNELIIQSALNDLPTLGPNSVTVAIDASTTDTNLKIFTVTFSSSYGDVPLIESGIDYDSLSVVEVQSGIPNGINVQLTIQNQTTPLFNIYDTQANIKKSIDSFFGIRCPLSIISPIGNEAHSKFDFENECTESDKPLEEIAFCGRCSRNGNIIVQNTNSSLSFRHLCFAYKTSQIFYQIDLIVYSGLTAYSASSGLKVIADSKWHYTCVDLHAGLKPEVSKTSGFLNMASITSSVGDVLIDAVTVRRNQPLDYQSPALIDKRRIFPNLQIYPSSLSVIKDRNVSLSINYKTVNCSNDLDIVTIRQDISGIFNISRTSEASPPVKGNFDLSWNDQSLSDIPADITEYSLKSTLESVRNFGRVSVQRSKDCSGYKWRVKWIDGGDKPSLTISNSSLNGINPVIGASNIQDGGAKFYPLLDDILRTHHSKPQVSVLINNIAAKCIDSCGFAWSESATPTVSSINTSNKNLISITGTGFDTTASNNIVKIGQTNCVVQTATATQLTCIPDKGPIGVYNFTVNVLGKGLATMNDATTFEFELIASDFNPKLSGVGGGAIITINGSGFTKQTSVKIDSILCTYVSHSYTAISCIVPSNPTTSNKTVDVVVSELGSEVTLDEKFTYDFSNTPQVSSVNPAVLNVLGGEIINITGTNFPVPLRSITIGSNRVRVISSSSTLIQIVSPSLNPGLYDIVIPTGSLGNALVDTKLEYQFYVSDISPSAGSIRGGTLVTINGAGFSSNCTLNIVSFGIYACDVKSCSETNITCLTRSVHTIHEITNDGYNNVYGFRYAWDTPYLTIKKEEFVSWSWQPPVTVNGLKFKVEETNSPSDTTGTGFKSGEPTEFGSYKYQFMDAGLYYYWSGFVDVNQEISFRGVIEVLDQTVDEKVFAVQVTLNEIQAQKCSFPFTYNEVEYSACTDIDKGFDWCSPTPIYSGQFIRCLNDSVEPDSCSSKKVDIPTCTDTTSPSKGSFKFTHCQSAQITNISPLTVDYDTLLTIEGTGFSSTQCENKVLIGEVECNIVTSSETSITCKLGKNSRLTPNKLYGIELLVDNIGYALPNNFYQIKFISVIDSIEPVEGSTTGGTQVKIKGDGFTKDTLINLGLDIYFSNTADITYNQITLITKPQAQASVNLTVFSNGVQNLCKGQCVYDFKTSLAPVINSVSPLSVNDAAEITIVGQNFVIDSSLINVIIGKQDCQVSTASSTEIKCNLDGLDLGPQNINLNIKTLGDASETSIRITGNANVTSITPTSGSINGGTKVTIIGNGFSNSSIVSIGGSVCQRLSFSINEMQCLTSSHAAENSILLNIRDGSVTFPNTNVFYSYSDSMTPIISTISPTSEITTNTELTIRGTGFSTDNTNNSVTIGGSICEVTSSTETEIKCTLGLNSAGDYPVILSVDPKGLAANNTIFKYSLIVSTISPTQSGVAGGLTLKINGYGYSNKTKVFICDSECKLDASSSNTQINCIVPKSTNQVTDSNCELVITENNLSYSSNFTYNKSITPELSSVSPLRGGTGGGTLLKITGTNIQAESNADVKVLIAGSECEIISVTSTLIECTTGSYSQSSIKALIEVYVNDVGLAINNNVYFEYVDLWSSRFTWGGNEPPVEGDLVVIDKSQTVYFDSETPILKGIIILGGNLIFDDSQDVHLRAEYIIIAGNGRLQIGTEQKPFEHKAKITMFGSVRSIELPIFGSKVIALREGTIDMHGRPVGVTWTHLGETANSGATQITLKEPVEWESGSEIVIASTGDHLSQGQSEVRRITAVSVDKKTLTLDTALAYTHLSVVRTIGSDGDIRQIEIRAEVGLLTRNVVFQGSNDESWSSLKSAQACPDGFNPGEFAVQTCFLGRYGAEIGTDEFGATIMVHGDSNKQKLRETVFVKLSNVELFHVGQAFRLGRYPIHFHLNYNMPSSYVRECSIHESFNRAVNIHGTNYVTVEKNFIYNILGGAYFLEDGVEIGNIFQYNLAILIKTSSSLLNEDVTPAAFWVTNPNNTYLHNSVAGSSHFGYWYRILDRPDGASYRPDYCPKKIPLGKFFNNTVHGVGRFGLWIFPGYHPSVTGACSDNNPSVAKFEHFTTYSNDKGAEWVMANNLQFRNFISFDHASASIEAKQIIFNEDIHSRYSPTFYNETNGPLISDSIVVGNSDSSKTTSITPYGVVIAWDRGLLVKNVSFYNFPDGSSQAIKPTEIAGRCPFGCGGWTTKFTGLSFKNVMHRTLHRWNWDFIGQDLDGSLSGVVNGYVVSSNNFTSSNPTCVTNTMFKGGAVCRSTDWIRFAYNGLISSIYKDNSNATNLNNSTVSIPYLAKRLTHPKGYMIALEANQWYTFEYTNALYPVNLTYTGTFYNLYPNQYVIIKHKMLRKPDRVTFGDMTSTESFRTLDSNSNKGDWHWNNDTSTLSYIVSNKENRRPYLDVRVVFNAYKCRYVNCEPPVSPALKLPVTKRPNDALFWSNITTWTFSEPGWGGYGVNGNFRLPQDNEDVKIPDGKYVVVDCPLPKIKILQLNGILELDNGLNHKLEADVIFINGGQLIVGWENNPILTNVDIILNGQKDFLNYKLPNQVDSIGGKGIGVYGGLDIHGRPRQKSWTTLQTTAIKGTNKITLKDAVDWEIGESIVITTTSFKVEQTEVVEISEKTSDNKTLTLSSPLLYEHLAYTEILNDSISYSISAGVGLLSRNVKVIGAEYTNQNSDLYGFRIIVSDYSTMGEDGPLYYKGYARLSDVEFIRPGQFSRLSGEEYRYGVLFSNLGNYNYSRPSYIDNCAFRNGYSAAIGILGSASIPIKNNVIYHTIDYGIYLESHSNIIKNNLIVSNRWINSFWPWLESTIETNYMGAIDIQGADSAVIEDNFIAGSERVGLLYKGDVCEGDNFTRNQNHSIKNNIIYSTISAVTILPSHSFILDCVKISGFTIFKSSHWGIYYQNTQTVHVESNILIDNQINIFTQVITPNILDHSMSNKRTYIKNNIIVGQSPSFNCSTDVKSSDSYYTNAGSVVSYTAGPNDRSKVGLTWAQFLSGSNAAPRKPWTNIMTYNSLDGLMIVEGNSFAYFGIQCNGQRDYAISSNKKNDDGQHPMVIKNTNLFSVEHESKIWIHRPNIGKINPADCVDMDCDGLKKNLLTDEDGSFLGRSGTVISQSEFEWGSQQRGLGDFRIPKEALAATNGSMLPINEVYTYRGIVREEDKCVYRTTWQAYECQNIEHKMLLIESMDPDTETRRISPVAIVSDNKYLDLINGPQDHGWCFGYTCQKRVSSFMAIVSSGRNFDIYLSSTPPKQLRFRLVNADSSFKIRLSMHYFASNRIDVYKNERFVLPTNGYYEEGKMKFNVTTNNLNSFMPTVASESGTNLAVRDHRKVYATMSGSDYLDFKTAAAIVLKFGVPAITPEAFFDEKNLVRNFADLLGIDPSRIRKVNIIRESRRKRQASSVRYFELVIFDNPSNQSSFSSDDELSAKSLMELSANVSNLFTTGQLQEMAANILNISLAALTVEKPLSNSTSEIRKLDKIQIIREASNCREQSPCQIQPIVLLLDDKNQPVIGLESSSNPWIIKATLVFKTNQNSEIIFESEVALQNDGFVQFKNLGISDITSSFIIKYELIPPTGIDSSNVRSVNQTAKACTAAILDLVPLDENLIVDEDETFNLTVSIVDKFTQSKIKNISWRNHEWQASARLYVLPKNLTTGILRSASNLVEVDTETSSVKLLDLYLSSSGMYLIEIIIRSKDNEYFLKSLSKAIIVKPVGRTIVLSDAEAPVLYLRFNKDITTDTSNAEIYKATIYNSFVHKYNLTLTRAIYLYDTYMANLGFSLGPSLNGLRSELNNGFVLANGISLTNATLNDEILSVKVVTETVLINVDPNTTAPNSIIKSLAFSIKADLVTLLVGIISISYAIKIALL</sequence>
<dbReference type="Gene3D" id="2.160.20.10">
    <property type="entry name" value="Single-stranded right-handed beta-helix, Pectin lyase-like"/>
    <property type="match status" value="1"/>
</dbReference>
<accession>A0A813PKH4</accession>
<keyword evidence="10" id="KW-1015">Disulfide bond</keyword>
<dbReference type="InterPro" id="IPR000562">
    <property type="entry name" value="FN_type2_dom"/>
</dbReference>
<protein>
    <recommendedName>
        <fullName evidence="19">Fibrocystin-L</fullName>
    </recommendedName>
</protein>
<dbReference type="Pfam" id="PF00040">
    <property type="entry name" value="fn2"/>
    <property type="match status" value="1"/>
</dbReference>
<evidence type="ECO:0000256" key="6">
    <source>
        <dbReference type="ARBA" id="ARBA00022729"/>
    </source>
</evidence>
<evidence type="ECO:0008006" key="19">
    <source>
        <dbReference type="Google" id="ProtNLM"/>
    </source>
</evidence>
<dbReference type="GO" id="GO:0042995">
    <property type="term" value="C:cell projection"/>
    <property type="evidence" value="ECO:0007669"/>
    <property type="project" value="UniProtKB-SubCell"/>
</dbReference>
<comment type="caution">
    <text evidence="17">The sequence shown here is derived from an EMBL/GenBank/DDBJ whole genome shotgun (WGS) entry which is preliminary data.</text>
</comment>
<dbReference type="PANTHER" id="PTHR46769">
    <property type="entry name" value="POLYCYSTIC KIDNEY AND HEPATIC DISEASE 1 (AUTOSOMAL RECESSIVE)-LIKE 1"/>
    <property type="match status" value="1"/>
</dbReference>
<organism evidence="17 18">
    <name type="scientific">Brachionus calyciflorus</name>
    <dbReference type="NCBI Taxonomy" id="104777"/>
    <lineage>
        <taxon>Eukaryota</taxon>
        <taxon>Metazoa</taxon>
        <taxon>Spiralia</taxon>
        <taxon>Gnathifera</taxon>
        <taxon>Rotifera</taxon>
        <taxon>Eurotatoria</taxon>
        <taxon>Monogononta</taxon>
        <taxon>Pseudotrocha</taxon>
        <taxon>Ploima</taxon>
        <taxon>Brachionidae</taxon>
        <taxon>Brachionus</taxon>
    </lineage>
</organism>
<dbReference type="InterPro" id="IPR036943">
    <property type="entry name" value="FN_type2_sf"/>
</dbReference>